<keyword evidence="15" id="KW-0812">Transmembrane</keyword>
<evidence type="ECO:0000256" key="8">
    <source>
        <dbReference type="ARBA" id="ARBA00022960"/>
    </source>
</evidence>
<dbReference type="InterPro" id="IPR001460">
    <property type="entry name" value="PCN-bd_Tpept"/>
</dbReference>
<comment type="similarity">
    <text evidence="1">In the C-terminal section; belongs to the transpeptidase family.</text>
</comment>
<dbReference type="KEGG" id="blen:NCTC4824_01976"/>
<keyword evidence="9" id="KW-0573">Peptidoglycan synthesis</keyword>
<keyword evidence="5" id="KW-0328">Glycosyltransferase</keyword>
<evidence type="ECO:0000256" key="13">
    <source>
        <dbReference type="ARBA" id="ARBA00049902"/>
    </source>
</evidence>
<feature type="region of interest" description="Disordered" evidence="14">
    <location>
        <begin position="1"/>
        <end position="22"/>
    </location>
</feature>
<protein>
    <submittedName>
        <fullName evidence="17">Penicillin-binding protein</fullName>
    </submittedName>
</protein>
<feature type="compositionally biased region" description="Low complexity" evidence="14">
    <location>
        <begin position="858"/>
        <end position="867"/>
    </location>
</feature>
<feature type="compositionally biased region" description="Polar residues" evidence="14">
    <location>
        <begin position="876"/>
        <end position="892"/>
    </location>
</feature>
<dbReference type="PROSITE" id="PS50853">
    <property type="entry name" value="FN3"/>
    <property type="match status" value="1"/>
</dbReference>
<keyword evidence="15" id="KW-0472">Membrane</keyword>
<evidence type="ECO:0000256" key="1">
    <source>
        <dbReference type="ARBA" id="ARBA00007090"/>
    </source>
</evidence>
<comment type="catalytic activity">
    <reaction evidence="12">
        <text>Preferential cleavage: (Ac)2-L-Lys-D-Ala-|-D-Ala. Also transpeptidation of peptidyl-alanyl moieties that are N-acyl substituents of D-alanine.</text>
        <dbReference type="EC" id="3.4.16.4"/>
    </reaction>
</comment>
<feature type="compositionally biased region" description="Acidic residues" evidence="14">
    <location>
        <begin position="791"/>
        <end position="818"/>
    </location>
</feature>
<evidence type="ECO:0000256" key="12">
    <source>
        <dbReference type="ARBA" id="ARBA00034000"/>
    </source>
</evidence>
<name>A0A2X4WG76_LEDLE</name>
<dbReference type="GO" id="GO:0009252">
    <property type="term" value="P:peptidoglycan biosynthetic process"/>
    <property type="evidence" value="ECO:0007669"/>
    <property type="project" value="UniProtKB-KW"/>
</dbReference>
<sequence>MAENQQSRVARRKQSTSKKTNKGKRTNIFKKILFIILILGFVGLASGAGLFAYYVKDAPKLDKSLLIDPVASQILDMNDEPITILGTENRDYVDYDQIPEKVRDAVLATEDVRFFKHSGIDLRRLGGAVLANVTRGFGSEGASTITQQVIKRSFLSDEKTLKRKAQEAWLAFQLERKYSKEQIFEMYVNKINYANGIHGIETASKYYFDKELSELELQEMALLAGLPQSPYNYDPYAFPEKSDKRKNIVLSLMAQHGKISKAEMEKAQNISITDTLVPEESNNKNAYKYDSFIDQVIREVESLGDYNVFADGLIIHTTLDPDAQEYTEKMLLTNEVIEYPDEDLQAGIVLQDTQTGEIRAIGGNRFKDIKRGTNYATTLSTRSPGSTIKPILDYGPAIEYLNWSTYEQIVDEPYNYTDGPPIRNFDQNYLGQMSIREALYRSRNVPALKAFQAAGLDKAREFASQLGLNFKDDDFYESASIGGVTSISPMQLAGAYATFGNNGMYNKPHTVRKIILRDGETEVKNTIKPQIAMEDSTAYMVTDMLKDVLSEKAGATGKTAIIPGLPAAGKTGTSNYTDEEISKYNLSSGDVPDSWFAGYTTNYSLAVWTGYDQRKNPLRAYPHNDQQIAKELYKNLMQHVSEGIETPDFTMPKSVVKAAVEKGSNPAKKPSTHTPDSNIIYELFVAGTEPKEVSIAFDKLDAPSVKGEYHEEQNEILFSWDHSEKKDKDIKFEVSIKTASGQNQSVSGNNEQQYTLTDVEPGETYSIEVIAISNKQRSTPGTASVTVPKVDEDEEKEEEIEDPEDETTPPTEEDANEGEADKDKETDKDKENEGNGADNNNNGNGNTPPGREEETPEAPENPANGENDGPNEEQDSNTNTNEQQQSDASNNS</sequence>
<feature type="compositionally biased region" description="Basic and acidic residues" evidence="14">
    <location>
        <begin position="819"/>
        <end position="833"/>
    </location>
</feature>
<evidence type="ECO:0000259" key="16">
    <source>
        <dbReference type="PROSITE" id="PS50853"/>
    </source>
</evidence>
<keyword evidence="10" id="KW-0511">Multifunctional enzyme</keyword>
<dbReference type="InterPro" id="IPR050396">
    <property type="entry name" value="Glycosyltr_51/Transpeptidase"/>
</dbReference>
<dbReference type="RefSeq" id="WP_066137867.1">
    <property type="nucleotide sequence ID" value="NZ_CBCSGM010000001.1"/>
</dbReference>
<evidence type="ECO:0000256" key="6">
    <source>
        <dbReference type="ARBA" id="ARBA00022679"/>
    </source>
</evidence>
<dbReference type="GO" id="GO:0071555">
    <property type="term" value="P:cell wall organization"/>
    <property type="evidence" value="ECO:0007669"/>
    <property type="project" value="UniProtKB-KW"/>
</dbReference>
<evidence type="ECO:0000313" key="17">
    <source>
        <dbReference type="EMBL" id="SQI56610.1"/>
    </source>
</evidence>
<dbReference type="InterPro" id="IPR023346">
    <property type="entry name" value="Lysozyme-like_dom_sf"/>
</dbReference>
<dbReference type="Proteomes" id="UP000249134">
    <property type="component" value="Chromosome 1"/>
</dbReference>
<accession>A0A2X4WG76</accession>
<feature type="compositionally biased region" description="Basic residues" evidence="14">
    <location>
        <begin position="9"/>
        <end position="22"/>
    </location>
</feature>
<evidence type="ECO:0000256" key="9">
    <source>
        <dbReference type="ARBA" id="ARBA00022984"/>
    </source>
</evidence>
<gene>
    <name evidence="17" type="primary">ponA_1</name>
    <name evidence="17" type="ORF">NCTC4824_01976</name>
</gene>
<dbReference type="Pfam" id="PF00912">
    <property type="entry name" value="Transgly"/>
    <property type="match status" value="1"/>
</dbReference>
<dbReference type="FunFam" id="1.10.3810.10:FF:000001">
    <property type="entry name" value="Penicillin-binding protein 1A"/>
    <property type="match status" value="1"/>
</dbReference>
<evidence type="ECO:0000256" key="10">
    <source>
        <dbReference type="ARBA" id="ARBA00023268"/>
    </source>
</evidence>
<dbReference type="Gene3D" id="2.60.40.10">
    <property type="entry name" value="Immunoglobulins"/>
    <property type="match status" value="1"/>
</dbReference>
<dbReference type="GO" id="GO:0009002">
    <property type="term" value="F:serine-type D-Ala-D-Ala carboxypeptidase activity"/>
    <property type="evidence" value="ECO:0007669"/>
    <property type="project" value="UniProtKB-EC"/>
</dbReference>
<evidence type="ECO:0000313" key="18">
    <source>
        <dbReference type="Proteomes" id="UP000249134"/>
    </source>
</evidence>
<feature type="transmembrane region" description="Helical" evidence="15">
    <location>
        <begin position="32"/>
        <end position="55"/>
    </location>
</feature>
<feature type="domain" description="Fibronectin type-III" evidence="16">
    <location>
        <begin position="702"/>
        <end position="793"/>
    </location>
</feature>
<dbReference type="GO" id="GO:0006508">
    <property type="term" value="P:proteolysis"/>
    <property type="evidence" value="ECO:0007669"/>
    <property type="project" value="UniProtKB-KW"/>
</dbReference>
<dbReference type="CDD" id="cd00063">
    <property type="entry name" value="FN3"/>
    <property type="match status" value="1"/>
</dbReference>
<dbReference type="GO" id="GO:0008955">
    <property type="term" value="F:peptidoglycan glycosyltransferase activity"/>
    <property type="evidence" value="ECO:0007669"/>
    <property type="project" value="UniProtKB-EC"/>
</dbReference>
<evidence type="ECO:0000256" key="5">
    <source>
        <dbReference type="ARBA" id="ARBA00022676"/>
    </source>
</evidence>
<dbReference type="GO" id="GO:0008658">
    <property type="term" value="F:penicillin binding"/>
    <property type="evidence" value="ECO:0007669"/>
    <property type="project" value="InterPro"/>
</dbReference>
<dbReference type="Gene3D" id="1.10.3810.10">
    <property type="entry name" value="Biosynthetic peptidoglycan transglycosylase-like"/>
    <property type="match status" value="1"/>
</dbReference>
<keyword evidence="18" id="KW-1185">Reference proteome</keyword>
<proteinExistence type="inferred from homology"/>
<dbReference type="InterPro" id="IPR012338">
    <property type="entry name" value="Beta-lactam/transpept-like"/>
</dbReference>
<dbReference type="GO" id="GO:0030288">
    <property type="term" value="C:outer membrane-bounded periplasmic space"/>
    <property type="evidence" value="ECO:0007669"/>
    <property type="project" value="TreeGrafter"/>
</dbReference>
<evidence type="ECO:0000256" key="14">
    <source>
        <dbReference type="SAM" id="MobiDB-lite"/>
    </source>
</evidence>
<dbReference type="PANTHER" id="PTHR32282:SF29">
    <property type="entry name" value="PENICILLIN-BINDING PROTEIN 1A"/>
    <property type="match status" value="1"/>
</dbReference>
<comment type="similarity">
    <text evidence="2">In the N-terminal section; belongs to the glycosyltransferase 51 family.</text>
</comment>
<dbReference type="SUPFAM" id="SSF56601">
    <property type="entry name" value="beta-lactamase/transpeptidase-like"/>
    <property type="match status" value="1"/>
</dbReference>
<keyword evidence="4" id="KW-0645">Protease</keyword>
<dbReference type="Gene3D" id="3.40.710.10">
    <property type="entry name" value="DD-peptidase/beta-lactamase superfamily"/>
    <property type="match status" value="1"/>
</dbReference>
<evidence type="ECO:0000256" key="4">
    <source>
        <dbReference type="ARBA" id="ARBA00022670"/>
    </source>
</evidence>
<dbReference type="SUPFAM" id="SSF53955">
    <property type="entry name" value="Lysozyme-like"/>
    <property type="match status" value="1"/>
</dbReference>
<keyword evidence="8" id="KW-0133">Cell shape</keyword>
<evidence type="ECO:0000256" key="7">
    <source>
        <dbReference type="ARBA" id="ARBA00022801"/>
    </source>
</evidence>
<dbReference type="InterPro" id="IPR036950">
    <property type="entry name" value="PBP_transglycosylase"/>
</dbReference>
<dbReference type="Pfam" id="PF00905">
    <property type="entry name" value="Transpeptidase"/>
    <property type="match status" value="1"/>
</dbReference>
<evidence type="ECO:0000256" key="11">
    <source>
        <dbReference type="ARBA" id="ARBA00023316"/>
    </source>
</evidence>
<dbReference type="Pfam" id="PF00041">
    <property type="entry name" value="fn3"/>
    <property type="match status" value="1"/>
</dbReference>
<reference evidence="17 18" key="1">
    <citation type="submission" date="2018-06" db="EMBL/GenBank/DDBJ databases">
        <authorList>
            <consortium name="Pathogen Informatics"/>
            <person name="Doyle S."/>
        </authorList>
    </citation>
    <scope>NUCLEOTIDE SEQUENCE [LARGE SCALE GENOMIC DNA]</scope>
    <source>
        <strain evidence="17 18">NCTC4824</strain>
    </source>
</reference>
<keyword evidence="7" id="KW-0378">Hydrolase</keyword>
<dbReference type="GO" id="GO:0008360">
    <property type="term" value="P:regulation of cell shape"/>
    <property type="evidence" value="ECO:0007669"/>
    <property type="project" value="UniProtKB-KW"/>
</dbReference>
<evidence type="ECO:0000256" key="2">
    <source>
        <dbReference type="ARBA" id="ARBA00007739"/>
    </source>
</evidence>
<keyword evidence="11" id="KW-0961">Cell wall biogenesis/degradation</keyword>
<evidence type="ECO:0000256" key="15">
    <source>
        <dbReference type="SAM" id="Phobius"/>
    </source>
</evidence>
<keyword evidence="6" id="KW-0808">Transferase</keyword>
<feature type="region of interest" description="Disordered" evidence="14">
    <location>
        <begin position="776"/>
        <end position="892"/>
    </location>
</feature>
<dbReference type="NCBIfam" id="TIGR02074">
    <property type="entry name" value="PBP_1a_fam"/>
    <property type="match status" value="1"/>
</dbReference>
<dbReference type="PANTHER" id="PTHR32282">
    <property type="entry name" value="BINDING PROTEIN TRANSPEPTIDASE, PUTATIVE-RELATED"/>
    <property type="match status" value="1"/>
</dbReference>
<evidence type="ECO:0000256" key="3">
    <source>
        <dbReference type="ARBA" id="ARBA00022645"/>
    </source>
</evidence>
<dbReference type="SUPFAM" id="SSF49265">
    <property type="entry name" value="Fibronectin type III"/>
    <property type="match status" value="1"/>
</dbReference>
<keyword evidence="3" id="KW-0121">Carboxypeptidase</keyword>
<dbReference type="EMBL" id="LS483476">
    <property type="protein sequence ID" value="SQI56610.1"/>
    <property type="molecule type" value="Genomic_DNA"/>
</dbReference>
<feature type="compositionally biased region" description="Low complexity" evidence="14">
    <location>
        <begin position="834"/>
        <end position="849"/>
    </location>
</feature>
<dbReference type="STRING" id="1348624.GCA_001591545_01045"/>
<organism evidence="17 18">
    <name type="scientific">Lederbergia lenta</name>
    <name type="common">Bacillus lentus</name>
    <dbReference type="NCBI Taxonomy" id="1467"/>
    <lineage>
        <taxon>Bacteria</taxon>
        <taxon>Bacillati</taxon>
        <taxon>Bacillota</taxon>
        <taxon>Bacilli</taxon>
        <taxon>Bacillales</taxon>
        <taxon>Bacillaceae</taxon>
        <taxon>Lederbergia</taxon>
    </lineage>
</organism>
<comment type="catalytic activity">
    <reaction evidence="13">
        <text>[GlcNAc-(1-&gt;4)-Mur2Ac(oyl-L-Ala-gamma-D-Glu-L-Lys-D-Ala-D-Ala)](n)-di-trans,octa-cis-undecaprenyl diphosphate + beta-D-GlcNAc-(1-&gt;4)-Mur2Ac(oyl-L-Ala-gamma-D-Glu-L-Lys-D-Ala-D-Ala)-di-trans,octa-cis-undecaprenyl diphosphate = [GlcNAc-(1-&gt;4)-Mur2Ac(oyl-L-Ala-gamma-D-Glu-L-Lys-D-Ala-D-Ala)](n+1)-di-trans,octa-cis-undecaprenyl diphosphate + di-trans,octa-cis-undecaprenyl diphosphate + H(+)</text>
        <dbReference type="Rhea" id="RHEA:23708"/>
        <dbReference type="Rhea" id="RHEA-COMP:9602"/>
        <dbReference type="Rhea" id="RHEA-COMP:9603"/>
        <dbReference type="ChEBI" id="CHEBI:15378"/>
        <dbReference type="ChEBI" id="CHEBI:58405"/>
        <dbReference type="ChEBI" id="CHEBI:60033"/>
        <dbReference type="ChEBI" id="CHEBI:78435"/>
        <dbReference type="EC" id="2.4.99.28"/>
    </reaction>
</comment>
<dbReference type="InterPro" id="IPR001264">
    <property type="entry name" value="Glyco_trans_51"/>
</dbReference>
<dbReference type="AlphaFoldDB" id="A0A2X4WG76"/>
<dbReference type="InterPro" id="IPR036116">
    <property type="entry name" value="FN3_sf"/>
</dbReference>
<keyword evidence="15" id="KW-1133">Transmembrane helix</keyword>
<dbReference type="InterPro" id="IPR013783">
    <property type="entry name" value="Ig-like_fold"/>
</dbReference>
<dbReference type="InterPro" id="IPR003961">
    <property type="entry name" value="FN3_dom"/>
</dbReference>